<evidence type="ECO:0000313" key="1">
    <source>
        <dbReference type="EMBL" id="ASN67893.1"/>
    </source>
</evidence>
<sequence length="90" mass="10714">MFYSWAYNNGYKDGLTIDRIDVNKGYSPNNCRWVTKEKQSVNKTNTKYITFKGKTQSLKEWSEELNMPYSKLQYRVCYSKMSIEKAFTKP</sequence>
<name>A0A2H4J265_9CAUD</name>
<dbReference type="EMBL" id="MF417868">
    <property type="protein sequence ID" value="ASN67893.1"/>
    <property type="molecule type" value="Genomic_DNA"/>
</dbReference>
<proteinExistence type="predicted"/>
<accession>A0A2H4J265</accession>
<gene>
    <name evidence="1" type="ORF">7AX1_66</name>
</gene>
<reference evidence="1" key="1">
    <citation type="submission" date="2017-06" db="EMBL/GenBank/DDBJ databases">
        <title>Novel phages from South African skin metaviromes.</title>
        <authorList>
            <person name="van Zyl L.J."/>
            <person name="Abrahams Y."/>
            <person name="Stander E.A."/>
            <person name="Kirby B.M."/>
            <person name="Clavaud C."/>
            <person name="Farcet C."/>
            <person name="Breton L."/>
            <person name="Trindade M.I."/>
        </authorList>
    </citation>
    <scope>NUCLEOTIDE SEQUENCE</scope>
</reference>
<protein>
    <submittedName>
        <fullName evidence="1">Uncharacterized protein</fullName>
    </submittedName>
</protein>
<organism evidence="1">
    <name type="scientific">uncultured Caudovirales phage</name>
    <dbReference type="NCBI Taxonomy" id="2100421"/>
    <lineage>
        <taxon>Viruses</taxon>
        <taxon>Duplodnaviria</taxon>
        <taxon>Heunggongvirae</taxon>
        <taxon>Uroviricota</taxon>
        <taxon>Caudoviricetes</taxon>
        <taxon>Peduoviridae</taxon>
        <taxon>Maltschvirus</taxon>
        <taxon>Maltschvirus maltsch</taxon>
    </lineage>
</organism>